<evidence type="ECO:0000259" key="1">
    <source>
        <dbReference type="PROSITE" id="PS51186"/>
    </source>
</evidence>
<gene>
    <name evidence="2" type="ORF">GIW81_08505</name>
</gene>
<keyword evidence="3" id="KW-1185">Reference proteome</keyword>
<evidence type="ECO:0000313" key="3">
    <source>
        <dbReference type="Proteomes" id="UP000440694"/>
    </source>
</evidence>
<dbReference type="Proteomes" id="UP000440694">
    <property type="component" value="Unassembled WGS sequence"/>
</dbReference>
<dbReference type="PROSITE" id="PS51186">
    <property type="entry name" value="GNAT"/>
    <property type="match status" value="1"/>
</dbReference>
<dbReference type="Pfam" id="PF00583">
    <property type="entry name" value="Acetyltransf_1"/>
    <property type="match status" value="1"/>
</dbReference>
<protein>
    <recommendedName>
        <fullName evidence="1">N-acetyltransferase domain-containing protein</fullName>
    </recommendedName>
</protein>
<dbReference type="RefSeq" id="WP_154738806.1">
    <property type="nucleotide sequence ID" value="NZ_WMBQ01000001.1"/>
</dbReference>
<dbReference type="GO" id="GO:0016747">
    <property type="term" value="F:acyltransferase activity, transferring groups other than amino-acyl groups"/>
    <property type="evidence" value="ECO:0007669"/>
    <property type="project" value="InterPro"/>
</dbReference>
<name>A0A6I3KJ69_9HYPH</name>
<dbReference type="Gene3D" id="3.40.630.30">
    <property type="match status" value="1"/>
</dbReference>
<accession>A0A6I3KJ69</accession>
<feature type="domain" description="N-acetyltransferase" evidence="1">
    <location>
        <begin position="3"/>
        <end position="152"/>
    </location>
</feature>
<evidence type="ECO:0000313" key="2">
    <source>
        <dbReference type="EMBL" id="MTD94373.1"/>
    </source>
</evidence>
<reference evidence="2 3" key="1">
    <citation type="submission" date="2019-11" db="EMBL/GenBank/DDBJ databases">
        <title>Identification of a novel strain.</title>
        <authorList>
            <person name="Xu Q."/>
            <person name="Wang G."/>
        </authorList>
    </citation>
    <scope>NUCLEOTIDE SEQUENCE [LARGE SCALE GENOMIC DNA]</scope>
    <source>
        <strain evidence="3">xq</strain>
    </source>
</reference>
<dbReference type="AlphaFoldDB" id="A0A6I3KJ69"/>
<dbReference type="InterPro" id="IPR000182">
    <property type="entry name" value="GNAT_dom"/>
</dbReference>
<comment type="caution">
    <text evidence="2">The sequence shown here is derived from an EMBL/GenBank/DDBJ whole genome shotgun (WGS) entry which is preliminary data.</text>
</comment>
<dbReference type="EMBL" id="WMBQ01000001">
    <property type="protein sequence ID" value="MTD94373.1"/>
    <property type="molecule type" value="Genomic_DNA"/>
</dbReference>
<sequence length="232" mass="25423">MAIAIKALSAGDDRSLAEVIRIYQGAIESSEQKPPEALEAMVGDPRYMVLAALDGARAVGFSISFFPSTKRFWLLEYMAADTAVRSQGLGALLFQETIRRGSERLPHAVCLLEVDRAPAAGSTDDEKWRRLQFYRRQGCLALEPLDYILPLEFAGSPPPMKILVCGADADARFDREWVKNVLASLYTEVYDVPTSDPRFASMTANLPESLELSVLPNTLSNTSEPPTPASPA</sequence>
<proteinExistence type="predicted"/>
<dbReference type="InterPro" id="IPR016181">
    <property type="entry name" value="Acyl_CoA_acyltransferase"/>
</dbReference>
<organism evidence="2 3">
    <name type="scientific">Hyphomicrobium album</name>
    <dbReference type="NCBI Taxonomy" id="2665159"/>
    <lineage>
        <taxon>Bacteria</taxon>
        <taxon>Pseudomonadati</taxon>
        <taxon>Pseudomonadota</taxon>
        <taxon>Alphaproteobacteria</taxon>
        <taxon>Hyphomicrobiales</taxon>
        <taxon>Hyphomicrobiaceae</taxon>
        <taxon>Hyphomicrobium</taxon>
    </lineage>
</organism>
<dbReference type="SUPFAM" id="SSF55729">
    <property type="entry name" value="Acyl-CoA N-acyltransferases (Nat)"/>
    <property type="match status" value="1"/>
</dbReference>